<dbReference type="PROSITE" id="PS00053">
    <property type="entry name" value="RIBOSOMAL_S8"/>
    <property type="match status" value="1"/>
</dbReference>
<gene>
    <name evidence="4 6" type="primary">rps8</name>
</gene>
<dbReference type="HAMAP" id="MF_01302_B">
    <property type="entry name" value="Ribosomal_uS8_B"/>
    <property type="match status" value="1"/>
</dbReference>
<comment type="similarity">
    <text evidence="1 4 5">Belongs to the universal ribosomal protein uS8 family.</text>
</comment>
<organism evidence="6">
    <name type="scientific">Halimeda goreaui</name>
    <dbReference type="NCBI Taxonomy" id="170415"/>
    <lineage>
        <taxon>Eukaryota</taxon>
        <taxon>Viridiplantae</taxon>
        <taxon>Chlorophyta</taxon>
        <taxon>core chlorophytes</taxon>
        <taxon>Ulvophyceae</taxon>
        <taxon>TCBD clade</taxon>
        <taxon>Bryopsidales</taxon>
        <taxon>Halimedineae</taxon>
        <taxon>Halimedaceae</taxon>
        <taxon>Halimedeae</taxon>
        <taxon>Halimeda</taxon>
    </lineage>
</organism>
<evidence type="ECO:0000313" key="6">
    <source>
        <dbReference type="EMBL" id="ACN23301.1"/>
    </source>
</evidence>
<keyword evidence="2 4" id="KW-0689">Ribosomal protein</keyword>
<dbReference type="NCBIfam" id="NF001109">
    <property type="entry name" value="PRK00136.1"/>
    <property type="match status" value="1"/>
</dbReference>
<keyword evidence="6" id="KW-0150">Chloroplast</keyword>
<keyword evidence="6" id="KW-0934">Plastid</keyword>
<dbReference type="InterPro" id="IPR047863">
    <property type="entry name" value="Ribosomal_uS8_CS"/>
</dbReference>
<keyword evidence="4" id="KW-0699">rRNA-binding</keyword>
<dbReference type="FunFam" id="3.30.1490.10:FF:000001">
    <property type="entry name" value="30S ribosomal protein S8"/>
    <property type="match status" value="1"/>
</dbReference>
<evidence type="ECO:0000256" key="4">
    <source>
        <dbReference type="HAMAP-Rule" id="MF_01302"/>
    </source>
</evidence>
<dbReference type="GO" id="GO:0005840">
    <property type="term" value="C:ribosome"/>
    <property type="evidence" value="ECO:0007669"/>
    <property type="project" value="UniProtKB-KW"/>
</dbReference>
<comment type="subcellular location">
    <subcellularLocation>
        <location evidence="4">Plastid</location>
        <location evidence="4">Chloroplast</location>
    </subcellularLocation>
</comment>
<protein>
    <recommendedName>
        <fullName evidence="4">Small ribosomal subunit protein uS8c</fullName>
    </recommendedName>
</protein>
<dbReference type="GO" id="GO:0019843">
    <property type="term" value="F:rRNA binding"/>
    <property type="evidence" value="ECO:0007669"/>
    <property type="project" value="UniProtKB-UniRule"/>
</dbReference>
<evidence type="ECO:0000256" key="2">
    <source>
        <dbReference type="ARBA" id="ARBA00022980"/>
    </source>
</evidence>
<dbReference type="PANTHER" id="PTHR11758">
    <property type="entry name" value="40S RIBOSOMAL PROTEIN S15A"/>
    <property type="match status" value="1"/>
</dbReference>
<geneLocation type="chloroplast" evidence="6"/>
<dbReference type="GO" id="GO:0009507">
    <property type="term" value="C:chloroplast"/>
    <property type="evidence" value="ECO:0007669"/>
    <property type="project" value="UniProtKB-SubCell"/>
</dbReference>
<dbReference type="AlphaFoldDB" id="C0KS61"/>
<reference evidence="6" key="1">
    <citation type="journal article" date="2009" name="Glob. Ecol. Biogeogr.">
        <title>Macroecology meets macroevolution: Evolutionary niche dynamics in the seaweed Halimeda.</title>
        <authorList>
            <person name="Verbruggen H."/>
            <person name="Tyberghein L."/>
            <person name="Pauly K."/>
            <person name="Vlaeminck C."/>
            <person name="Van Nieuwenhuyze K."/>
            <person name="Kooistra W.H.C.F."/>
            <person name="Leliaert F."/>
            <person name="De Clerck O."/>
        </authorList>
    </citation>
    <scope>NUCLEOTIDE SEQUENCE</scope>
</reference>
<name>C0KS61_9CHLO</name>
<dbReference type="Pfam" id="PF00410">
    <property type="entry name" value="Ribosomal_S8"/>
    <property type="match status" value="1"/>
</dbReference>
<evidence type="ECO:0000256" key="1">
    <source>
        <dbReference type="ARBA" id="ARBA00006471"/>
    </source>
</evidence>
<dbReference type="InterPro" id="IPR000630">
    <property type="entry name" value="Ribosomal_uS8"/>
</dbReference>
<dbReference type="GO" id="GO:1990904">
    <property type="term" value="C:ribonucleoprotein complex"/>
    <property type="evidence" value="ECO:0007669"/>
    <property type="project" value="UniProtKB-KW"/>
</dbReference>
<dbReference type="Gene3D" id="3.30.1370.30">
    <property type="match status" value="1"/>
</dbReference>
<dbReference type="Gene3D" id="3.30.1490.10">
    <property type="match status" value="1"/>
</dbReference>
<sequence length="123" mass="13837">MVDSISDVFTRLKNANLVGHTTVRVPLTFTTQNILNILVHHGFLQNFSQIQNREFLVQFKSKSVIRECKRLSRPGCRLYVSSKNIPKIRGQLGVLLLSTSKGIVSDREARRLKVGGEILGYVA</sequence>
<comment type="function">
    <text evidence="4">One of the primary rRNA binding proteins, it binds directly to 16S rRNA central domain where it helps coordinate assembly of the platform of the 30S subunit.</text>
</comment>
<keyword evidence="3 4" id="KW-0687">Ribonucleoprotein</keyword>
<comment type="subunit">
    <text evidence="4">Part of the 30S ribosomal subunit.</text>
</comment>
<keyword evidence="4" id="KW-0694">RNA-binding</keyword>
<evidence type="ECO:0000256" key="3">
    <source>
        <dbReference type="ARBA" id="ARBA00023274"/>
    </source>
</evidence>
<dbReference type="EMBL" id="FJ624553">
    <property type="protein sequence ID" value="ACN23301.1"/>
    <property type="molecule type" value="Genomic_DNA"/>
</dbReference>
<proteinExistence type="inferred from homology"/>
<evidence type="ECO:0000256" key="5">
    <source>
        <dbReference type="RuleBase" id="RU003660"/>
    </source>
</evidence>
<dbReference type="GO" id="GO:0003735">
    <property type="term" value="F:structural constituent of ribosome"/>
    <property type="evidence" value="ECO:0007669"/>
    <property type="project" value="InterPro"/>
</dbReference>
<dbReference type="SUPFAM" id="SSF56047">
    <property type="entry name" value="Ribosomal protein S8"/>
    <property type="match status" value="1"/>
</dbReference>
<dbReference type="InterPro" id="IPR035987">
    <property type="entry name" value="Ribosomal_uS8_sf"/>
</dbReference>
<dbReference type="GO" id="GO:0006412">
    <property type="term" value="P:translation"/>
    <property type="evidence" value="ECO:0007669"/>
    <property type="project" value="UniProtKB-UniRule"/>
</dbReference>
<accession>C0KS61</accession>